<accession>A0A829QB39</accession>
<proteinExistence type="predicted"/>
<reference evidence="1 2" key="1">
    <citation type="submission" date="2013-12" db="EMBL/GenBank/DDBJ databases">
        <authorList>
            <person name="Zelazny A."/>
            <person name="Olivier K."/>
            <person name="Holland S."/>
            <person name="Lenaerts A."/>
            <person name="Ordway D."/>
            <person name="DeGroote M.A."/>
            <person name="Parker T."/>
            <person name="Sizemore C."/>
            <person name="Tallon L.J."/>
            <person name="Sadzewicz L.K."/>
            <person name="Sengamalay N."/>
            <person name="Fraser C.M."/>
            <person name="Hine E."/>
            <person name="Shefchek K.A."/>
            <person name="Das S.P."/>
            <person name="Tettelin H."/>
        </authorList>
    </citation>
    <scope>NUCLEOTIDE SEQUENCE [LARGE SCALE GENOMIC DNA]</scope>
    <source>
        <strain evidence="1 2">1948</strain>
    </source>
</reference>
<comment type="caution">
    <text evidence="1">The sequence shown here is derived from an EMBL/GenBank/DDBJ whole genome shotgun (WGS) entry which is preliminary data.</text>
</comment>
<evidence type="ECO:0000313" key="1">
    <source>
        <dbReference type="EMBL" id="EUA60332.1"/>
    </source>
</evidence>
<organism evidence="1 2">
    <name type="scientific">Mycobacteroides abscessus 1948</name>
    <dbReference type="NCBI Taxonomy" id="1299323"/>
    <lineage>
        <taxon>Bacteria</taxon>
        <taxon>Bacillati</taxon>
        <taxon>Actinomycetota</taxon>
        <taxon>Actinomycetes</taxon>
        <taxon>Mycobacteriales</taxon>
        <taxon>Mycobacteriaceae</taxon>
        <taxon>Mycobacteroides</taxon>
        <taxon>Mycobacteroides abscessus</taxon>
    </lineage>
</organism>
<gene>
    <name evidence="1" type="ORF">I542_0464</name>
</gene>
<dbReference type="Proteomes" id="UP000021210">
    <property type="component" value="Unassembled WGS sequence"/>
</dbReference>
<name>A0A829QB39_9MYCO</name>
<protein>
    <submittedName>
        <fullName evidence="1">Uncharacterized protein</fullName>
    </submittedName>
</protein>
<evidence type="ECO:0000313" key="2">
    <source>
        <dbReference type="Proteomes" id="UP000021210"/>
    </source>
</evidence>
<dbReference type="EMBL" id="JAOH01000002">
    <property type="protein sequence ID" value="EUA60332.1"/>
    <property type="molecule type" value="Genomic_DNA"/>
</dbReference>
<dbReference type="AlphaFoldDB" id="A0A829QB39"/>
<sequence length="341" mass="38130">MTTRALLVRENREIDLAKLSSDDYQSVIALQGQIRRDDEPQLLCLGARPEEASLYVKRSSKGNYFASHFSGHAHGPHRIATMSDEHRRQTDYFVRAAESAGYAVTRELSTGNGTRLDAAITATVNIGVEVQRSALHLAAAKSRTRRSANAGWHPLWFTTAERRPQWWGHISSLSTTLRIDYWAQALPKPHEATALGISTLVFERCDINAFDHCPVSDKGFCGRWHYKFVPRQGLSVDDVTQLMPAGEIVPIQPYRTDYTRLISREDKYRIEQHDGSGTVDFKPEALPLQVAQATSRGCAQHPHFGCAQCGTVFPAVTAEGRDGWCTTCKSWFTTTLLMPKI</sequence>